<feature type="domain" description="Hemerythrin-like" evidence="1">
    <location>
        <begin position="1"/>
        <end position="127"/>
    </location>
</feature>
<name>A0ABR0DY82_ZASCE</name>
<keyword evidence="3" id="KW-1185">Reference proteome</keyword>
<organism evidence="2 3">
    <name type="scientific">Zasmidium cellare</name>
    <name type="common">Wine cellar mold</name>
    <name type="synonym">Racodium cellare</name>
    <dbReference type="NCBI Taxonomy" id="395010"/>
    <lineage>
        <taxon>Eukaryota</taxon>
        <taxon>Fungi</taxon>
        <taxon>Dikarya</taxon>
        <taxon>Ascomycota</taxon>
        <taxon>Pezizomycotina</taxon>
        <taxon>Dothideomycetes</taxon>
        <taxon>Dothideomycetidae</taxon>
        <taxon>Mycosphaerellales</taxon>
        <taxon>Mycosphaerellaceae</taxon>
        <taxon>Zasmidium</taxon>
    </lineage>
</organism>
<dbReference type="CDD" id="cd12108">
    <property type="entry name" value="Hr-like"/>
    <property type="match status" value="1"/>
</dbReference>
<dbReference type="Proteomes" id="UP001305779">
    <property type="component" value="Unassembled WGS sequence"/>
</dbReference>
<gene>
    <name evidence="2" type="ORF">PRZ48_014425</name>
</gene>
<dbReference type="Gene3D" id="1.20.120.520">
    <property type="entry name" value="nmb1532 protein domain like"/>
    <property type="match status" value="1"/>
</dbReference>
<reference evidence="2 3" key="1">
    <citation type="journal article" date="2023" name="G3 (Bethesda)">
        <title>A chromosome-level genome assembly of Zasmidium syzygii isolated from banana leaves.</title>
        <authorList>
            <person name="van Westerhoven A.C."/>
            <person name="Mehrabi R."/>
            <person name="Talebi R."/>
            <person name="Steentjes M.B.F."/>
            <person name="Corcolon B."/>
            <person name="Chong P.A."/>
            <person name="Kema G.H.J."/>
            <person name="Seidl M.F."/>
        </authorList>
    </citation>
    <scope>NUCLEOTIDE SEQUENCE [LARGE SCALE GENOMIC DNA]</scope>
    <source>
        <strain evidence="2 3">P124</strain>
    </source>
</reference>
<dbReference type="Pfam" id="PF01814">
    <property type="entry name" value="Hemerythrin"/>
    <property type="match status" value="1"/>
</dbReference>
<accession>A0ABR0DY82</accession>
<sequence>MDMVHDKFRQSWNTIYDAASANRRPQGMSIKQFLNTITRFTDHLTYHHTFEEQHIFPILAKRMDAFKAKGGRHLEQHERIHEGIEKMEGYVEGVRRGERELNLRELKGVMDSFGEGLWVHLDEEVETLGAENMRLYWSLEEMGTLLMM</sequence>
<protein>
    <recommendedName>
        <fullName evidence="1">Hemerythrin-like domain-containing protein</fullName>
    </recommendedName>
</protein>
<dbReference type="InterPro" id="IPR053206">
    <property type="entry name" value="Dimeric_xanthone_biosynth"/>
</dbReference>
<evidence type="ECO:0000313" key="2">
    <source>
        <dbReference type="EMBL" id="KAK4494127.1"/>
    </source>
</evidence>
<dbReference type="PANTHER" id="PTHR38048">
    <property type="entry name" value="EXPRESSED PROTEIN"/>
    <property type="match status" value="1"/>
</dbReference>
<dbReference type="EMBL" id="JAXOVC010000014">
    <property type="protein sequence ID" value="KAK4494127.1"/>
    <property type="molecule type" value="Genomic_DNA"/>
</dbReference>
<dbReference type="InterPro" id="IPR012312">
    <property type="entry name" value="Hemerythrin-like"/>
</dbReference>
<comment type="caution">
    <text evidence="2">The sequence shown here is derived from an EMBL/GenBank/DDBJ whole genome shotgun (WGS) entry which is preliminary data.</text>
</comment>
<evidence type="ECO:0000313" key="3">
    <source>
        <dbReference type="Proteomes" id="UP001305779"/>
    </source>
</evidence>
<evidence type="ECO:0000259" key="1">
    <source>
        <dbReference type="Pfam" id="PF01814"/>
    </source>
</evidence>
<proteinExistence type="predicted"/>
<dbReference type="PANTHER" id="PTHR38048:SF1">
    <property type="entry name" value="HEMERYTHRIN-LIKE DOMAIN-CONTAINING PROTEIN"/>
    <property type="match status" value="1"/>
</dbReference>